<dbReference type="Proteomes" id="UP000030765">
    <property type="component" value="Unassembled WGS sequence"/>
</dbReference>
<evidence type="ECO:0000256" key="6">
    <source>
        <dbReference type="ARBA" id="ARBA00022989"/>
    </source>
</evidence>
<comment type="similarity">
    <text evidence="3">Belongs to the CD36 family.</text>
</comment>
<dbReference type="Pfam" id="PF01130">
    <property type="entry name" value="CD36"/>
    <property type="match status" value="2"/>
</dbReference>
<keyword evidence="5 9" id="KW-0812">Transmembrane</keyword>
<evidence type="ECO:0000256" key="8">
    <source>
        <dbReference type="ARBA" id="ARBA00023180"/>
    </source>
</evidence>
<proteinExistence type="inferred from homology"/>
<keyword evidence="4" id="KW-1003">Cell membrane</keyword>
<comment type="function">
    <text evidence="1">Plays an olfactory role that is not restricted to pheromone sensitivity.</text>
</comment>
<evidence type="ECO:0000313" key="10">
    <source>
        <dbReference type="EMBL" id="KFB37896.1"/>
    </source>
</evidence>
<dbReference type="GO" id="GO:0005737">
    <property type="term" value="C:cytoplasm"/>
    <property type="evidence" value="ECO:0007669"/>
    <property type="project" value="TreeGrafter"/>
</dbReference>
<reference evidence="10 12" key="1">
    <citation type="journal article" date="2014" name="BMC Genomics">
        <title>Genome sequence of Anopheles sinensis provides insight into genetics basis of mosquito competence for malaria parasites.</title>
        <authorList>
            <person name="Zhou D."/>
            <person name="Zhang D."/>
            <person name="Ding G."/>
            <person name="Shi L."/>
            <person name="Hou Q."/>
            <person name="Ye Y."/>
            <person name="Xu Y."/>
            <person name="Zhou H."/>
            <person name="Xiong C."/>
            <person name="Li S."/>
            <person name="Yu J."/>
            <person name="Hong S."/>
            <person name="Yu X."/>
            <person name="Zou P."/>
            <person name="Chen C."/>
            <person name="Chang X."/>
            <person name="Wang W."/>
            <person name="Lv Y."/>
            <person name="Sun Y."/>
            <person name="Ma L."/>
            <person name="Shen B."/>
            <person name="Zhu C."/>
        </authorList>
    </citation>
    <scope>NUCLEOTIDE SEQUENCE [LARGE SCALE GENOMIC DNA]</scope>
</reference>
<dbReference type="OMA" id="YKEWRRP"/>
<dbReference type="AlphaFoldDB" id="A0A084VIV2"/>
<organism evidence="10">
    <name type="scientific">Anopheles sinensis</name>
    <name type="common">Mosquito</name>
    <dbReference type="NCBI Taxonomy" id="74873"/>
    <lineage>
        <taxon>Eukaryota</taxon>
        <taxon>Metazoa</taxon>
        <taxon>Ecdysozoa</taxon>
        <taxon>Arthropoda</taxon>
        <taxon>Hexapoda</taxon>
        <taxon>Insecta</taxon>
        <taxon>Pterygota</taxon>
        <taxon>Neoptera</taxon>
        <taxon>Endopterygota</taxon>
        <taxon>Diptera</taxon>
        <taxon>Nematocera</taxon>
        <taxon>Culicoidea</taxon>
        <taxon>Culicidae</taxon>
        <taxon>Anophelinae</taxon>
        <taxon>Anopheles</taxon>
    </lineage>
</organism>
<dbReference type="GO" id="GO:0005886">
    <property type="term" value="C:plasma membrane"/>
    <property type="evidence" value="ECO:0007669"/>
    <property type="project" value="UniProtKB-SubCell"/>
</dbReference>
<evidence type="ECO:0000256" key="9">
    <source>
        <dbReference type="SAM" id="Phobius"/>
    </source>
</evidence>
<dbReference type="PANTHER" id="PTHR11923">
    <property type="entry name" value="SCAVENGER RECEPTOR CLASS B TYPE-1 SR-B1"/>
    <property type="match status" value="1"/>
</dbReference>
<dbReference type="VEuPathDB" id="VectorBase:ASIS002807"/>
<accession>A0A084VIV2</accession>
<name>A0A084VIV2_ANOSI</name>
<evidence type="ECO:0000313" key="11">
    <source>
        <dbReference type="EnsemblMetazoa" id="ASIC005216-PA"/>
    </source>
</evidence>
<keyword evidence="12" id="KW-1185">Reference proteome</keyword>
<evidence type="ECO:0000256" key="2">
    <source>
        <dbReference type="ARBA" id="ARBA00004236"/>
    </source>
</evidence>
<protein>
    <submittedName>
        <fullName evidence="10">AGAP000016-PA-like protein</fullName>
    </submittedName>
</protein>
<dbReference type="PANTHER" id="PTHR11923:SF114">
    <property type="entry name" value="FI02050P-RELATED"/>
    <property type="match status" value="1"/>
</dbReference>
<dbReference type="EMBL" id="ATLV01013410">
    <property type="status" value="NOT_ANNOTATED_CDS"/>
    <property type="molecule type" value="Genomic_DNA"/>
</dbReference>
<evidence type="ECO:0000256" key="7">
    <source>
        <dbReference type="ARBA" id="ARBA00023136"/>
    </source>
</evidence>
<evidence type="ECO:0000313" key="12">
    <source>
        <dbReference type="Proteomes" id="UP000030765"/>
    </source>
</evidence>
<keyword evidence="6 9" id="KW-1133">Transmembrane helix</keyword>
<reference evidence="11" key="2">
    <citation type="submission" date="2020-05" db="UniProtKB">
        <authorList>
            <consortium name="EnsemblMetazoa"/>
        </authorList>
    </citation>
    <scope>IDENTIFICATION</scope>
</reference>
<keyword evidence="8" id="KW-0325">Glycoprotein</keyword>
<evidence type="ECO:0000256" key="3">
    <source>
        <dbReference type="ARBA" id="ARBA00010532"/>
    </source>
</evidence>
<gene>
    <name evidence="10" type="ORF">ZHAS_00005216</name>
</gene>
<feature type="transmembrane region" description="Helical" evidence="9">
    <location>
        <begin position="368"/>
        <end position="389"/>
    </location>
</feature>
<evidence type="ECO:0000256" key="4">
    <source>
        <dbReference type="ARBA" id="ARBA00022475"/>
    </source>
</evidence>
<dbReference type="EMBL" id="KE524855">
    <property type="protein sequence ID" value="KFB37896.1"/>
    <property type="molecule type" value="Genomic_DNA"/>
</dbReference>
<dbReference type="VEuPathDB" id="VectorBase:ASIC005216"/>
<dbReference type="EnsemblMetazoa" id="ASIC005216-RA">
    <property type="protein sequence ID" value="ASIC005216-PA"/>
    <property type="gene ID" value="ASIC005216"/>
</dbReference>
<evidence type="ECO:0000256" key="1">
    <source>
        <dbReference type="ARBA" id="ARBA00003156"/>
    </source>
</evidence>
<comment type="subcellular location">
    <subcellularLocation>
        <location evidence="2">Cell membrane</location>
    </subcellularLocation>
</comment>
<dbReference type="OrthoDB" id="195015at2759"/>
<dbReference type="GO" id="GO:0005044">
    <property type="term" value="F:scavenger receptor activity"/>
    <property type="evidence" value="ECO:0007669"/>
    <property type="project" value="TreeGrafter"/>
</dbReference>
<keyword evidence="7 9" id="KW-0472">Membrane</keyword>
<evidence type="ECO:0000256" key="5">
    <source>
        <dbReference type="ARBA" id="ARBA00022692"/>
    </source>
</evidence>
<sequence length="423" mass="47815">MYNWTNAASYLQQPGTMLPSFEELGPFTFDEHSEPVDIKHHSGNGTLSYRKRTYFRRSLVDTAGGKLQQTNITNINLAALLISFLSANLDYFVQRELSFMLHDLNQTIATTRPVGQLLFTGYRGPLWDQARKLVCARYQHPGLCDVDRLAYFRTYNVTRRASATYSLGMGVDDRAPYGMVRLWNEGAIKGSPCEHFDGYTGEMFPSRFDRRQSFPIVLPELCLRLTLEYDGEQLVNGILGHRFVAKAIEPFNRTDQCIAADYSTLTSNECLGLPVFRDDTQQNVRREVPGGDAGMYLIVEPTTGMLLESQTSVKYHTFLTPNAHIGLFQDVPELYVPLYRFIRFYRLGDAKTQSLKKMLHLLDAGRQIALAGCALGAVIILLAVSYAYWNAHRPKTKTQQRKLHAEYHIVGAPTNSVVGIFAQ</sequence>
<dbReference type="InterPro" id="IPR002159">
    <property type="entry name" value="CD36_fam"/>
</dbReference>
<dbReference type="STRING" id="74873.A0A084VIV2"/>